<gene>
    <name evidence="3" type="ORF">SAMN05216276_102688</name>
</gene>
<keyword evidence="1" id="KW-0812">Transmembrane</keyword>
<evidence type="ECO:0000259" key="2">
    <source>
        <dbReference type="Pfam" id="PF14219"/>
    </source>
</evidence>
<dbReference type="RefSeq" id="WP_089209759.1">
    <property type="nucleotide sequence ID" value="NZ_FZOD01000026.1"/>
</dbReference>
<name>A0A239KDR2_9ACTN</name>
<keyword evidence="1" id="KW-1133">Transmembrane helix</keyword>
<protein>
    <recommendedName>
        <fullName evidence="2">DUF4328 domain-containing protein</fullName>
    </recommendedName>
</protein>
<dbReference type="Pfam" id="PF14219">
    <property type="entry name" value="DUF4328"/>
    <property type="match status" value="1"/>
</dbReference>
<feature type="transmembrane region" description="Helical" evidence="1">
    <location>
        <begin position="144"/>
        <end position="165"/>
    </location>
</feature>
<evidence type="ECO:0000313" key="3">
    <source>
        <dbReference type="EMBL" id="SNT15803.1"/>
    </source>
</evidence>
<dbReference type="EMBL" id="FZOD01000026">
    <property type="protein sequence ID" value="SNT15803.1"/>
    <property type="molecule type" value="Genomic_DNA"/>
</dbReference>
<feature type="transmembrane region" description="Helical" evidence="1">
    <location>
        <begin position="69"/>
        <end position="93"/>
    </location>
</feature>
<keyword evidence="4" id="KW-1185">Reference proteome</keyword>
<feature type="transmembrane region" description="Helical" evidence="1">
    <location>
        <begin position="17"/>
        <end position="36"/>
    </location>
</feature>
<accession>A0A239KDR2</accession>
<evidence type="ECO:0000256" key="1">
    <source>
        <dbReference type="SAM" id="Phobius"/>
    </source>
</evidence>
<evidence type="ECO:0000313" key="4">
    <source>
        <dbReference type="Proteomes" id="UP000198282"/>
    </source>
</evidence>
<dbReference type="AlphaFoldDB" id="A0A239KDR2"/>
<keyword evidence="1" id="KW-0472">Membrane</keyword>
<feature type="domain" description="DUF4328" evidence="2">
    <location>
        <begin position="60"/>
        <end position="204"/>
    </location>
</feature>
<reference evidence="3 4" key="1">
    <citation type="submission" date="2017-06" db="EMBL/GenBank/DDBJ databases">
        <authorList>
            <person name="Kim H.J."/>
            <person name="Triplett B.A."/>
        </authorList>
    </citation>
    <scope>NUCLEOTIDE SEQUENCE [LARGE SCALE GENOMIC DNA]</scope>
    <source>
        <strain evidence="3 4">CGMCC 4.2132</strain>
    </source>
</reference>
<feature type="transmembrane region" description="Helical" evidence="1">
    <location>
        <begin position="185"/>
        <end position="203"/>
    </location>
</feature>
<dbReference type="OrthoDB" id="3544063at2"/>
<dbReference type="InterPro" id="IPR025565">
    <property type="entry name" value="DUF4328"/>
</dbReference>
<proteinExistence type="predicted"/>
<sequence length="258" mass="27256">MRFISSPQKSPQKRSASAVYVTLSAQVLATAALVVFEQARGRRLAREISALGGDPHAPGAQAVVGAVSLFAVLIMFAAVTTIAAVIACLAWLIRARQDAGQARPAAPSVLAGWFVPGVNLIAPPVMMDRLWWASRPPADRRTRWLALLAAWWLSWLAALTLVLVRLLSGPSQGGTSLTGLGPTELAAITVAALLCAATVRQITRIQAVSGRHRTPESRVVPRPFPLSVSQVATEPVPLVAAEPTPHLTSQAMPQAAPK</sequence>
<dbReference type="Proteomes" id="UP000198282">
    <property type="component" value="Unassembled WGS sequence"/>
</dbReference>
<organism evidence="3 4">
    <name type="scientific">Streptosporangium subroseum</name>
    <dbReference type="NCBI Taxonomy" id="106412"/>
    <lineage>
        <taxon>Bacteria</taxon>
        <taxon>Bacillati</taxon>
        <taxon>Actinomycetota</taxon>
        <taxon>Actinomycetes</taxon>
        <taxon>Streptosporangiales</taxon>
        <taxon>Streptosporangiaceae</taxon>
        <taxon>Streptosporangium</taxon>
    </lineage>
</organism>